<evidence type="ECO:0000259" key="4">
    <source>
        <dbReference type="PROSITE" id="PS51194"/>
    </source>
</evidence>
<sequence length="799" mass="91070">MNEEDIAARNFVTTDLEKGSVSLGTKTLSLNFISRIKNDLHIEYDTCQTALREWFTFGSPATAYMIVLGNKNIELMQEDPMTNGIFKILPQCHAAPHYFKWRRPKDASVSEIRTKVIKLINKMTKLLMASVWISTGFPMRYTELSILSVGGTSRNLYVDSDTRLFYFRVTYNKNRKFDNRIFMMDLPVTRNLFWFVYILRPFEIELLSQMLDVTDSSMLIGHFTNAVRQEIEHEAEELLATDGDEFNEETNQLVETSEALIEELRTKQAAGLAVMCTCIFVDVERFKLVTLSTFNGILLKYPKKRSARENMKISGLRQCLAGLWKDIIRPSLEGDVVPVRTPALFGHSKQTHEVVYGVNPSRDFPTNGSFDDYYAYKKLAQEFQSLTQYTLVQTKRTFEALVVEPQERQCHEAEAGIYDLLKAGGELFENFEFKSSAQERFTSAVLNSNERLLALQAITAFGRSLTFILPMLALKRKQRGKYVHFVAVPYESLKMATRTKLENAGLVVGETGMLTDLHAEANLSGVDVLVGCFDSYGDAGVADAMKRCEKVFSTRRSRGIFVFDEAHVLWLEKSFRDIFHSVKGLNWKSFLKVAFVFAKLPEWLLERICQERRIENEVWEKRLYVDAVKKAPNQNIPVDVENVRKIQIVERTAAMILNYLGNSTASKAVFFFGAKATMDAVRRRVNNHEVGMVHADLDSETKRSIFDDFENPDSPARVILGTKLISNGLDCASVNCVCVIDCNMTIIEYLQMIGRIRGEGYVKVMVTRAASMRREIDEDDPLMRILRALPDSRRSLGPS</sequence>
<evidence type="ECO:0000256" key="3">
    <source>
        <dbReference type="ARBA" id="ARBA00022840"/>
    </source>
</evidence>
<dbReference type="GO" id="GO:0003724">
    <property type="term" value="F:RNA helicase activity"/>
    <property type="evidence" value="ECO:0007669"/>
    <property type="project" value="UniProtKB-EC"/>
</dbReference>
<keyword evidence="6" id="KW-1185">Reference proteome</keyword>
<dbReference type="eggNOG" id="ENOG502QWCT">
    <property type="taxonomic scope" value="Eukaryota"/>
</dbReference>
<dbReference type="Gene3D" id="3.40.50.300">
    <property type="entry name" value="P-loop containing nucleotide triphosphate hydrolases"/>
    <property type="match status" value="2"/>
</dbReference>
<feature type="domain" description="Helicase C-terminal" evidence="4">
    <location>
        <begin position="655"/>
        <end position="797"/>
    </location>
</feature>
<dbReference type="OrthoDB" id="4070089at2759"/>
<dbReference type="PROSITE" id="PS51194">
    <property type="entry name" value="HELICASE_CTER"/>
    <property type="match status" value="1"/>
</dbReference>
<dbReference type="GO" id="GO:0005524">
    <property type="term" value="F:ATP binding"/>
    <property type="evidence" value="ECO:0007669"/>
    <property type="project" value="UniProtKB-KW"/>
</dbReference>
<dbReference type="GeneID" id="13884068"/>
<gene>
    <name evidence="5" type="primary">KAFR0E00100</name>
    <name evidence="5" type="ORF">KAFR_0E00100</name>
</gene>
<evidence type="ECO:0000313" key="5">
    <source>
        <dbReference type="EMBL" id="CCF58163.1"/>
    </source>
</evidence>
<reference evidence="5 6" key="1">
    <citation type="journal article" date="2011" name="Proc. Natl. Acad. Sci. U.S.A.">
        <title>Evolutionary erosion of yeast sex chromosomes by mating-type switching accidents.</title>
        <authorList>
            <person name="Gordon J.L."/>
            <person name="Armisen D."/>
            <person name="Proux-Wera E."/>
            <person name="Oheigeartaigh S.S."/>
            <person name="Byrne K.P."/>
            <person name="Wolfe K.H."/>
        </authorList>
    </citation>
    <scope>NUCLEOTIDE SEQUENCE [LARGE SCALE GENOMIC DNA]</scope>
    <source>
        <strain evidence="6">ATCC 22294 / BCRC 22015 / CBS 2517 / CECT 1963 / NBRC 1671 / NRRL Y-8276</strain>
    </source>
</reference>
<protein>
    <recommendedName>
        <fullName evidence="1">RNA helicase</fullName>
        <ecNumber evidence="1">3.6.4.13</ecNumber>
    </recommendedName>
</protein>
<dbReference type="RefSeq" id="XP_003957298.1">
    <property type="nucleotide sequence ID" value="XM_003957249.1"/>
</dbReference>
<dbReference type="InterPro" id="IPR001650">
    <property type="entry name" value="Helicase_C-like"/>
</dbReference>
<evidence type="ECO:0000256" key="2">
    <source>
        <dbReference type="ARBA" id="ARBA00022741"/>
    </source>
</evidence>
<dbReference type="InterPro" id="IPR011545">
    <property type="entry name" value="DEAD/DEAH_box_helicase_dom"/>
</dbReference>
<dbReference type="EMBL" id="HE650825">
    <property type="protein sequence ID" value="CCF58163.1"/>
    <property type="molecule type" value="Genomic_DNA"/>
</dbReference>
<dbReference type="InParanoid" id="H2AUW3"/>
<dbReference type="SMART" id="SM00490">
    <property type="entry name" value="HELICc"/>
    <property type="match status" value="1"/>
</dbReference>
<dbReference type="STRING" id="1071382.H2AUW3"/>
<dbReference type="HOGENOM" id="CLU_351978_0_0_1"/>
<dbReference type="GO" id="GO:0003676">
    <property type="term" value="F:nucleic acid binding"/>
    <property type="evidence" value="ECO:0007669"/>
    <property type="project" value="InterPro"/>
</dbReference>
<dbReference type="InterPro" id="IPR027417">
    <property type="entry name" value="P-loop_NTPase"/>
</dbReference>
<dbReference type="AlphaFoldDB" id="H2AUW3"/>
<dbReference type="Proteomes" id="UP000005220">
    <property type="component" value="Chromosome 5"/>
</dbReference>
<evidence type="ECO:0000313" key="6">
    <source>
        <dbReference type="Proteomes" id="UP000005220"/>
    </source>
</evidence>
<keyword evidence="2" id="KW-0547">Nucleotide-binding</keyword>
<keyword evidence="3" id="KW-0067">ATP-binding</keyword>
<dbReference type="SUPFAM" id="SSF52540">
    <property type="entry name" value="P-loop containing nucleoside triphosphate hydrolases"/>
    <property type="match status" value="1"/>
</dbReference>
<accession>H2AUW3</accession>
<proteinExistence type="predicted"/>
<dbReference type="Pfam" id="PF00271">
    <property type="entry name" value="Helicase_C"/>
    <property type="match status" value="1"/>
</dbReference>
<dbReference type="KEGG" id="kaf:KAFR_0E00100"/>
<evidence type="ECO:0000256" key="1">
    <source>
        <dbReference type="ARBA" id="ARBA00012552"/>
    </source>
</evidence>
<name>H2AUW3_KAZAF</name>
<dbReference type="Pfam" id="PF00270">
    <property type="entry name" value="DEAD"/>
    <property type="match status" value="1"/>
</dbReference>
<organism evidence="5 6">
    <name type="scientific">Kazachstania africana (strain ATCC 22294 / BCRC 22015 / CBS 2517 / CECT 1963 / NBRC 1671 / NRRL Y-8276)</name>
    <name type="common">Yeast</name>
    <name type="synonym">Kluyveromyces africanus</name>
    <dbReference type="NCBI Taxonomy" id="1071382"/>
    <lineage>
        <taxon>Eukaryota</taxon>
        <taxon>Fungi</taxon>
        <taxon>Dikarya</taxon>
        <taxon>Ascomycota</taxon>
        <taxon>Saccharomycotina</taxon>
        <taxon>Saccharomycetes</taxon>
        <taxon>Saccharomycetales</taxon>
        <taxon>Saccharomycetaceae</taxon>
        <taxon>Kazachstania</taxon>
    </lineage>
</organism>
<dbReference type="EC" id="3.6.4.13" evidence="1"/>
<dbReference type="PANTHER" id="PTHR47958">
    <property type="entry name" value="ATP-DEPENDENT RNA HELICASE DBP3"/>
    <property type="match status" value="1"/>
</dbReference>